<keyword evidence="6" id="KW-0411">Iron-sulfur</keyword>
<dbReference type="Gene3D" id="3.20.20.70">
    <property type="entry name" value="Aldolase class I"/>
    <property type="match status" value="1"/>
</dbReference>
<accession>A0A3P3XJW0</accession>
<feature type="domain" description="Radical SAM core" evidence="7">
    <location>
        <begin position="10"/>
        <end position="244"/>
    </location>
</feature>
<dbReference type="PANTHER" id="PTHR43787:SF11">
    <property type="entry name" value="UPF0026 PROTEIN SLR1464"/>
    <property type="match status" value="1"/>
</dbReference>
<dbReference type="InterPro" id="IPR040084">
    <property type="entry name" value="GTPase_Obg"/>
</dbReference>
<dbReference type="EMBL" id="FWDM01000025">
    <property type="protein sequence ID" value="SLM14082.1"/>
    <property type="molecule type" value="Genomic_DNA"/>
</dbReference>
<dbReference type="InterPro" id="IPR007197">
    <property type="entry name" value="rSAM"/>
</dbReference>
<evidence type="ECO:0000256" key="5">
    <source>
        <dbReference type="ARBA" id="ARBA00023004"/>
    </source>
</evidence>
<keyword evidence="5" id="KW-0408">Iron</keyword>
<comment type="cofactor">
    <cofactor evidence="1">
        <name>[4Fe-4S] cluster</name>
        <dbReference type="ChEBI" id="CHEBI:49883"/>
    </cofactor>
</comment>
<dbReference type="SFLD" id="SFLDS00029">
    <property type="entry name" value="Radical_SAM"/>
    <property type="match status" value="1"/>
</dbReference>
<evidence type="ECO:0000256" key="1">
    <source>
        <dbReference type="ARBA" id="ARBA00001966"/>
    </source>
</evidence>
<dbReference type="GO" id="GO:0046872">
    <property type="term" value="F:metal ion binding"/>
    <property type="evidence" value="ECO:0007669"/>
    <property type="project" value="UniProtKB-KW"/>
</dbReference>
<evidence type="ECO:0000256" key="3">
    <source>
        <dbReference type="ARBA" id="ARBA00022691"/>
    </source>
</evidence>
<name>A0A3P3XJW0_9SPIR</name>
<dbReference type="InterPro" id="IPR058240">
    <property type="entry name" value="rSAM_sf"/>
</dbReference>
<dbReference type="SMART" id="SM00729">
    <property type="entry name" value="Elp3"/>
    <property type="match status" value="1"/>
</dbReference>
<dbReference type="AlphaFoldDB" id="A0A3P3XJW0"/>
<dbReference type="PROSITE" id="PS51918">
    <property type="entry name" value="RADICAL_SAM"/>
    <property type="match status" value="1"/>
</dbReference>
<evidence type="ECO:0000256" key="6">
    <source>
        <dbReference type="ARBA" id="ARBA00023014"/>
    </source>
</evidence>
<sequence length="312" mass="35325">MYAYGPVPSRRLGRSVGVSPIPEKTCSYSCVYCQLGRTKTLTTKRHSFFPKEAVFADIEKVVRANEGKIDYITFVGDGEPTLSLDLGALIHECKQNFPYKVAVITNGSLLWMEDVRQDLREADVVNITMATSDPDTFKGMHRPHGSLRFEQVWQGIQQFAAEFKGQIWAEIMLVDMVNTDTEAMKSLKTLIDSVHPERTYVMAPTRPPAEPWVHMPRPETILEALALFGGENVTQLEEGSFGLDEFHSAVEAISEICRRHPLRIAQARTIEAYFAQRTLDRLIASGKFKIISYQNRKYVLPSEFVFGKQEQS</sequence>
<dbReference type="GO" id="GO:0051539">
    <property type="term" value="F:4 iron, 4 sulfur cluster binding"/>
    <property type="evidence" value="ECO:0007669"/>
    <property type="project" value="UniProtKB-KW"/>
</dbReference>
<evidence type="ECO:0000256" key="2">
    <source>
        <dbReference type="ARBA" id="ARBA00022485"/>
    </source>
</evidence>
<dbReference type="Pfam" id="PF04055">
    <property type="entry name" value="Radical_SAM"/>
    <property type="match status" value="1"/>
</dbReference>
<proteinExistence type="predicted"/>
<dbReference type="PANTHER" id="PTHR43787">
    <property type="entry name" value="FEMO COFACTOR BIOSYNTHESIS PROTEIN NIFB-RELATED"/>
    <property type="match status" value="1"/>
</dbReference>
<dbReference type="InterPro" id="IPR013785">
    <property type="entry name" value="Aldolase_TIM"/>
</dbReference>
<dbReference type="CDD" id="cd01335">
    <property type="entry name" value="Radical_SAM"/>
    <property type="match status" value="1"/>
</dbReference>
<reference evidence="8" key="1">
    <citation type="submission" date="2017-02" db="EMBL/GenBank/DDBJ databases">
        <authorList>
            <person name="Regsiter A."/>
            <person name="William W."/>
        </authorList>
    </citation>
    <scope>NUCLEOTIDE SEQUENCE</scope>
    <source>
        <strain evidence="8">Bib</strain>
    </source>
</reference>
<dbReference type="SFLD" id="SFLDG01083">
    <property type="entry name" value="Uncharacterised_Radical_SAM_Su"/>
    <property type="match status" value="1"/>
</dbReference>
<dbReference type="GO" id="GO:0003824">
    <property type="term" value="F:catalytic activity"/>
    <property type="evidence" value="ECO:0007669"/>
    <property type="project" value="InterPro"/>
</dbReference>
<keyword evidence="2" id="KW-0004">4Fe-4S</keyword>
<dbReference type="SUPFAM" id="SSF102114">
    <property type="entry name" value="Radical SAM enzymes"/>
    <property type="match status" value="1"/>
</dbReference>
<evidence type="ECO:0000256" key="4">
    <source>
        <dbReference type="ARBA" id="ARBA00022723"/>
    </source>
</evidence>
<dbReference type="InterPro" id="IPR006638">
    <property type="entry name" value="Elp3/MiaA/NifB-like_rSAM"/>
</dbReference>
<keyword evidence="3" id="KW-0949">S-adenosyl-L-methionine</keyword>
<organism evidence="8">
    <name type="scientific">uncultured spirochete</name>
    <dbReference type="NCBI Taxonomy" id="156406"/>
    <lineage>
        <taxon>Bacteria</taxon>
        <taxon>Pseudomonadati</taxon>
        <taxon>Spirochaetota</taxon>
        <taxon>Spirochaetia</taxon>
        <taxon>Spirochaetales</taxon>
        <taxon>environmental samples</taxon>
    </lineage>
</organism>
<keyword evidence="4" id="KW-0479">Metal-binding</keyword>
<gene>
    <name evidence="8" type="ORF">SPIROBIBN47_310023</name>
</gene>
<evidence type="ECO:0000313" key="8">
    <source>
        <dbReference type="EMBL" id="SLM14082.1"/>
    </source>
</evidence>
<evidence type="ECO:0000259" key="7">
    <source>
        <dbReference type="PROSITE" id="PS51918"/>
    </source>
</evidence>
<protein>
    <submittedName>
        <fullName evidence="8">Fe-S oxidoreductase</fullName>
    </submittedName>
</protein>